<proteinExistence type="predicted"/>
<evidence type="ECO:0000313" key="3">
    <source>
        <dbReference type="Proteomes" id="UP000245380"/>
    </source>
</evidence>
<name>A0A2U3D6M6_SULT2</name>
<dbReference type="Proteomes" id="UP000245380">
    <property type="component" value="Unassembled WGS sequence"/>
</dbReference>
<gene>
    <name evidence="2" type="ORF">BM613_11050</name>
</gene>
<dbReference type="GO" id="GO:0005975">
    <property type="term" value="P:carbohydrate metabolic process"/>
    <property type="evidence" value="ECO:0007669"/>
    <property type="project" value="InterPro"/>
</dbReference>
<evidence type="ECO:0000259" key="1">
    <source>
        <dbReference type="Pfam" id="PF00723"/>
    </source>
</evidence>
<dbReference type="GO" id="GO:0004553">
    <property type="term" value="F:hydrolase activity, hydrolyzing O-glycosyl compounds"/>
    <property type="evidence" value="ECO:0007669"/>
    <property type="project" value="TreeGrafter"/>
</dbReference>
<dbReference type="Gene3D" id="1.50.10.10">
    <property type="match status" value="2"/>
</dbReference>
<keyword evidence="3" id="KW-1185">Reference proteome</keyword>
<dbReference type="InterPro" id="IPR012341">
    <property type="entry name" value="6hp_glycosidase-like_sf"/>
</dbReference>
<feature type="domain" description="GH15-like" evidence="1">
    <location>
        <begin position="5"/>
        <end position="174"/>
    </location>
</feature>
<comment type="caution">
    <text evidence="2">The sequence shown here is derived from an EMBL/GenBank/DDBJ whole genome shotgun (WGS) entry which is preliminary data.</text>
</comment>
<dbReference type="EMBL" id="MPDK01000022">
    <property type="protein sequence ID" value="PWI56935.1"/>
    <property type="molecule type" value="Genomic_DNA"/>
</dbReference>
<dbReference type="PANTHER" id="PTHR31616:SF0">
    <property type="entry name" value="GLUCAN 1,4-ALPHA-GLUCOSIDASE"/>
    <property type="match status" value="1"/>
</dbReference>
<protein>
    <recommendedName>
        <fullName evidence="1">GH15-like domain-containing protein</fullName>
    </recommendedName>
</protein>
<organism evidence="2 3">
    <name type="scientific">Sulfoacidibacillus thermotolerans</name>
    <name type="common">Acidibacillus sulfuroxidans</name>
    <dbReference type="NCBI Taxonomy" id="1765684"/>
    <lineage>
        <taxon>Bacteria</taxon>
        <taxon>Bacillati</taxon>
        <taxon>Bacillota</taxon>
        <taxon>Bacilli</taxon>
        <taxon>Bacillales</taxon>
        <taxon>Alicyclobacillaceae</taxon>
        <taxon>Sulfoacidibacillus</taxon>
    </lineage>
</organism>
<dbReference type="Pfam" id="PF00723">
    <property type="entry name" value="Glyco_hydro_15"/>
    <property type="match status" value="1"/>
</dbReference>
<evidence type="ECO:0000313" key="2">
    <source>
        <dbReference type="EMBL" id="PWI56935.1"/>
    </source>
</evidence>
<dbReference type="SUPFAM" id="SSF48208">
    <property type="entry name" value="Six-hairpin glycosidases"/>
    <property type="match status" value="1"/>
</dbReference>
<dbReference type="AlphaFoldDB" id="A0A2U3D6M6"/>
<sequence length="347" mass="39754">MEEAIRVLLTLEQPSGLYVASVTPDYQYVWIRDTCYVSLLYLEQSEGRYERIYHALLDLFKKYRWKIAFHAQRRPRAAYEYIHPRYDPDRLEELQEPWGNAQNDAIGLFLYGIGEGLRQGKWILRDESDRELVQLLVQYLANLEFWHDADNGMWEEQAEIHASSIGACVAGLLAVAPYVTVDTSVLRRGMHALIELLPRESATKECDLAQLSLVYPYQLLPRDLARRVVRQIEQQLLREKGVIRYVGDQYFHENGKEAQWSLGLLWLGLCYLTFDDVVKAVSYLQWTEQVMPTPGVLPELYGGRSGMPNSHTPLAWAQAFYALLSSKVMGGSAQKEVAVGLAPPMHS</sequence>
<dbReference type="OrthoDB" id="5605254at2"/>
<dbReference type="PANTHER" id="PTHR31616">
    <property type="entry name" value="TREHALASE"/>
    <property type="match status" value="1"/>
</dbReference>
<reference evidence="2 3" key="1">
    <citation type="submission" date="2016-11" db="EMBL/GenBank/DDBJ databases">
        <title>Comparative genomics of Acidibacillus ferroxidans species.</title>
        <authorList>
            <person name="Oliveira G."/>
            <person name="Nunes G."/>
            <person name="Oliveira R."/>
            <person name="Araujo F."/>
            <person name="Salim A."/>
            <person name="Scholte L."/>
            <person name="Morais D."/>
            <person name="Nancucheo I."/>
            <person name="Johnson D.B."/>
            <person name="Grail B."/>
            <person name="Bittencourt J."/>
            <person name="Valadares R."/>
        </authorList>
    </citation>
    <scope>NUCLEOTIDE SEQUENCE [LARGE SCALE GENOMIC DNA]</scope>
    <source>
        <strain evidence="2 3">Y002</strain>
    </source>
</reference>
<accession>A0A2U3D6M6</accession>
<dbReference type="InterPro" id="IPR008928">
    <property type="entry name" value="6-hairpin_glycosidase_sf"/>
</dbReference>
<dbReference type="RefSeq" id="WP_109431263.1">
    <property type="nucleotide sequence ID" value="NZ_MPDK01000022.1"/>
</dbReference>
<dbReference type="InterPro" id="IPR011613">
    <property type="entry name" value="GH15-like"/>
</dbReference>